<accession>A0A8S5L5F8</accession>
<evidence type="ECO:0000256" key="8">
    <source>
        <dbReference type="ARBA" id="ARBA00048744"/>
    </source>
</evidence>
<evidence type="ECO:0000256" key="5">
    <source>
        <dbReference type="ARBA" id="ARBA00022741"/>
    </source>
</evidence>
<dbReference type="GO" id="GO:0039694">
    <property type="term" value="P:viral RNA genome replication"/>
    <property type="evidence" value="ECO:0007669"/>
    <property type="project" value="InterPro"/>
</dbReference>
<evidence type="ECO:0000256" key="9">
    <source>
        <dbReference type="PIRSR" id="PIRSR605093-1"/>
    </source>
</evidence>
<keyword evidence="3" id="KW-0808">Transferase</keyword>
<protein>
    <recommendedName>
        <fullName evidence="1">RNA-directed RNA polymerase</fullName>
        <ecNumber evidence="1">2.7.7.48</ecNumber>
    </recommendedName>
    <alternativeName>
        <fullName evidence="7">RNA replicase beta chain</fullName>
    </alternativeName>
</protein>
<proteinExistence type="predicted"/>
<dbReference type="PROSITE" id="PS50522">
    <property type="entry name" value="RDRP_PHAGE"/>
    <property type="match status" value="1"/>
</dbReference>
<feature type="binding site" evidence="9">
    <location>
        <position position="384"/>
    </location>
    <ligand>
        <name>Mg(2+)</name>
        <dbReference type="ChEBI" id="CHEBI:18420"/>
        <label>2</label>
    </ligand>
</feature>
<dbReference type="InterPro" id="IPR007096">
    <property type="entry name" value="RNA-dir_Rpol_cat_phage"/>
</dbReference>
<sequence>MPNGNRTRKRARDPESRIIRKISDDIPVIQLAYSWLEMLDSPRALTVHLLHLYGEHEQLVRLTFDPHLYDTAEKARAAVLATELFSKWDHLETGIDTKAVALEKGHEAELRNQATNTRLRTAIAGPAMLVGSVPFHSLLERARVYIVQAIGTRPPRSITSFRKFGPGRTTVSYGNSVSLAHKFGVKPDVTASAFALSLAMLNELPRWAASVLDAQGPCSILPRIGAVEISEGNVAITVPKNAKTDRLISYEPHLNICLQLSAGSFIRDRLKRQGIDLDDQTTNQRLATLGSLDGSLCTIDLSMASDTLSIETVKSLLPEEWFHYLDRIRSRFTRWPDGWKRNSKFASMGNGFTFELETLVFWALAKASSPDMIEGVNFSVYGDDIVVPNASFEELSRVLDFFGFAVNQSKSYHTSFFRESCGAFCFSGRSLIVPRLRPDRNGQNQFRVLWNQIIRSCSGWYGVVPRRTYRKLLKIRKNSGFPVTLGPDGKGDGHFLSPFDEARPHSDRNGWEGYWYLTKVPVTRPGHTLFESYTRKFYYASILASLLMREGKFENVFDSVYTDRTTWAFSQKWEDFLVW</sequence>
<evidence type="ECO:0000256" key="4">
    <source>
        <dbReference type="ARBA" id="ARBA00022695"/>
    </source>
</evidence>
<keyword evidence="9" id="KW-0479">Metal-binding</keyword>
<reference evidence="11" key="1">
    <citation type="submission" date="2020-09" db="EMBL/GenBank/DDBJ databases">
        <title>Leviviricetes taxonomy.</title>
        <authorList>
            <person name="Stockdale S.R."/>
            <person name="Callanan J."/>
            <person name="Adriaenssens E.M."/>
            <person name="Kuhn J.H."/>
            <person name="Rumnieks J."/>
            <person name="Shkoporov A."/>
            <person name="Draper L.A."/>
            <person name="Ross P."/>
            <person name="Hill C."/>
        </authorList>
    </citation>
    <scope>NUCLEOTIDE SEQUENCE</scope>
</reference>
<dbReference type="EMBL" id="BK014116">
    <property type="protein sequence ID" value="DAD52482.1"/>
    <property type="molecule type" value="Genomic_RNA"/>
</dbReference>
<dbReference type="KEGG" id="vg:80398477"/>
<keyword evidence="9" id="KW-0460">Magnesium</keyword>
<dbReference type="InterPro" id="IPR005093">
    <property type="entry name" value="RNArep_beta"/>
</dbReference>
<evidence type="ECO:0000256" key="2">
    <source>
        <dbReference type="ARBA" id="ARBA00022484"/>
    </source>
</evidence>
<evidence type="ECO:0000256" key="3">
    <source>
        <dbReference type="ARBA" id="ARBA00022679"/>
    </source>
</evidence>
<comment type="cofactor">
    <cofactor evidence="9">
        <name>Mg(2+)</name>
        <dbReference type="ChEBI" id="CHEBI:18420"/>
    </cofactor>
    <text evidence="9">Binds 2 Mg(2+) per subunit.</text>
</comment>
<comment type="catalytic activity">
    <reaction evidence="8">
        <text>RNA(n) + a ribonucleoside 5'-triphosphate = RNA(n+1) + diphosphate</text>
        <dbReference type="Rhea" id="RHEA:21248"/>
        <dbReference type="Rhea" id="RHEA-COMP:14527"/>
        <dbReference type="Rhea" id="RHEA-COMP:17342"/>
        <dbReference type="ChEBI" id="CHEBI:33019"/>
        <dbReference type="ChEBI" id="CHEBI:61557"/>
        <dbReference type="ChEBI" id="CHEBI:140395"/>
        <dbReference type="EC" id="2.7.7.48"/>
    </reaction>
</comment>
<feature type="binding site" evidence="9">
    <location>
        <position position="383"/>
    </location>
    <ligand>
        <name>Mg(2+)</name>
        <dbReference type="ChEBI" id="CHEBI:18420"/>
        <label>2</label>
    </ligand>
</feature>
<keyword evidence="12" id="KW-1185">Reference proteome</keyword>
<dbReference type="GeneID" id="80398477"/>
<keyword evidence="6" id="KW-0693">Viral RNA replication</keyword>
<dbReference type="Proteomes" id="UP000680100">
    <property type="component" value="Segment"/>
</dbReference>
<dbReference type="EC" id="2.7.7.48" evidence="1"/>
<name>A0A8S5L5F8_9VIRU</name>
<dbReference type="Pfam" id="PF03431">
    <property type="entry name" value="RNA_replicase_B"/>
    <property type="match status" value="1"/>
</dbReference>
<dbReference type="GO" id="GO:0000166">
    <property type="term" value="F:nucleotide binding"/>
    <property type="evidence" value="ECO:0007669"/>
    <property type="project" value="UniProtKB-KW"/>
</dbReference>
<dbReference type="SUPFAM" id="SSF56672">
    <property type="entry name" value="DNA/RNA polymerases"/>
    <property type="match status" value="1"/>
</dbReference>
<dbReference type="RefSeq" id="YP_010769456.1">
    <property type="nucleotide sequence ID" value="NC_073980.1"/>
</dbReference>
<evidence type="ECO:0000256" key="6">
    <source>
        <dbReference type="ARBA" id="ARBA00022953"/>
    </source>
</evidence>
<organism evidence="11 12">
    <name type="scientific">ssRNA phage SRR5467090_4</name>
    <dbReference type="NCBI Taxonomy" id="2786453"/>
    <lineage>
        <taxon>Viruses</taxon>
        <taxon>Riboviria</taxon>
        <taxon>Orthornavirae</taxon>
        <taxon>Lenarviricota</taxon>
        <taxon>Leviviricetes</taxon>
        <taxon>Norzivirales</taxon>
        <taxon>Fiersviridae</taxon>
        <taxon>Kirnavirus</taxon>
        <taxon>Kirnavirus lutenecus</taxon>
    </lineage>
</organism>
<evidence type="ECO:0000259" key="10">
    <source>
        <dbReference type="PROSITE" id="PS50522"/>
    </source>
</evidence>
<dbReference type="InterPro" id="IPR043502">
    <property type="entry name" value="DNA/RNA_pol_sf"/>
</dbReference>
<keyword evidence="5" id="KW-0547">Nucleotide-binding</keyword>
<evidence type="ECO:0000256" key="7">
    <source>
        <dbReference type="ARBA" id="ARBA00030248"/>
    </source>
</evidence>
<dbReference type="GO" id="GO:0003968">
    <property type="term" value="F:RNA-directed RNA polymerase activity"/>
    <property type="evidence" value="ECO:0007669"/>
    <property type="project" value="UniProtKB-KW"/>
</dbReference>
<evidence type="ECO:0000313" key="12">
    <source>
        <dbReference type="Proteomes" id="UP000680100"/>
    </source>
</evidence>
<feature type="domain" description="RdRp catalytic" evidence="10">
    <location>
        <begin position="285"/>
        <end position="415"/>
    </location>
</feature>
<evidence type="ECO:0000256" key="1">
    <source>
        <dbReference type="ARBA" id="ARBA00012494"/>
    </source>
</evidence>
<evidence type="ECO:0000313" key="11">
    <source>
        <dbReference type="EMBL" id="DAD52482.1"/>
    </source>
</evidence>
<dbReference type="GO" id="GO:0046872">
    <property type="term" value="F:metal ion binding"/>
    <property type="evidence" value="ECO:0007669"/>
    <property type="project" value="UniProtKB-KW"/>
</dbReference>
<keyword evidence="2 11" id="KW-0696">RNA-directed RNA polymerase</keyword>
<gene>
    <name evidence="11" type="primary">SRR5467090_4_3</name>
</gene>
<feature type="binding site" evidence="9">
    <location>
        <position position="300"/>
    </location>
    <ligand>
        <name>Mg(2+)</name>
        <dbReference type="ChEBI" id="CHEBI:18420"/>
        <label>2</label>
    </ligand>
</feature>
<keyword evidence="4" id="KW-0548">Nucleotidyltransferase</keyword>